<keyword evidence="3" id="KW-1185">Reference proteome</keyword>
<dbReference type="PATRIC" id="fig|1225564.3.peg.5241"/>
<evidence type="ECO:0000313" key="2">
    <source>
        <dbReference type="EMBL" id="KLK91481.1"/>
    </source>
</evidence>
<dbReference type="AlphaFoldDB" id="A0A0H1R9E5"/>
<dbReference type="Pfam" id="PF21834">
    <property type="entry name" value="DUF6894"/>
    <property type="match status" value="1"/>
</dbReference>
<dbReference type="Proteomes" id="UP000035489">
    <property type="component" value="Unassembled WGS sequence"/>
</dbReference>
<comment type="caution">
    <text evidence="2">The sequence shown here is derived from an EMBL/GenBank/DDBJ whole genome shotgun (WGS) entry which is preliminary data.</text>
</comment>
<proteinExistence type="predicted"/>
<evidence type="ECO:0000313" key="3">
    <source>
        <dbReference type="Proteomes" id="UP000035489"/>
    </source>
</evidence>
<protein>
    <recommendedName>
        <fullName evidence="1">DUF6894 domain-containing protein</fullName>
    </recommendedName>
</protein>
<dbReference type="InterPro" id="IPR054189">
    <property type="entry name" value="DUF6894"/>
</dbReference>
<dbReference type="EMBL" id="LCYG01000054">
    <property type="protein sequence ID" value="KLK91481.1"/>
    <property type="molecule type" value="Genomic_DNA"/>
</dbReference>
<accession>A0A0H1R9E5</accession>
<evidence type="ECO:0000259" key="1">
    <source>
        <dbReference type="Pfam" id="PF21834"/>
    </source>
</evidence>
<sequence length="91" mass="10087">MEVAMPRFYFDVRNGAKFTPDDAGVELDSLEAAQRVAAEAAAEAAAEIGQDRLLQEDAQDVRVEVRNEHRQRVLTVTVSLEIHRVEPPPCA</sequence>
<name>A0A0H1R9E5_9HYPH</name>
<reference evidence="2 3" key="1">
    <citation type="submission" date="2015-05" db="EMBL/GenBank/DDBJ databases">
        <title>Draft genome sequence of Microvirga vignae strain BR3299, a novel nitrogen fixing bacteria isolated from Brazil semi-aired region.</title>
        <authorList>
            <person name="Zilli J.E."/>
            <person name="Passos S.R."/>
            <person name="Leite J."/>
            <person name="Baldani J.I."/>
            <person name="Xavier G.R."/>
            <person name="Rumjaneck N.G."/>
            <person name="Simoes-Araujo J.L."/>
        </authorList>
    </citation>
    <scope>NUCLEOTIDE SEQUENCE [LARGE SCALE GENOMIC DNA]</scope>
    <source>
        <strain evidence="2 3">BR3299</strain>
    </source>
</reference>
<feature type="domain" description="DUF6894" evidence="1">
    <location>
        <begin position="7"/>
        <end position="78"/>
    </location>
</feature>
<gene>
    <name evidence="2" type="ORF">AA309_19690</name>
</gene>
<organism evidence="2 3">
    <name type="scientific">Microvirga vignae</name>
    <dbReference type="NCBI Taxonomy" id="1225564"/>
    <lineage>
        <taxon>Bacteria</taxon>
        <taxon>Pseudomonadati</taxon>
        <taxon>Pseudomonadota</taxon>
        <taxon>Alphaproteobacteria</taxon>
        <taxon>Hyphomicrobiales</taxon>
        <taxon>Methylobacteriaceae</taxon>
        <taxon>Microvirga</taxon>
    </lineage>
</organism>